<sequence>ALSLLSFEPS</sequence>
<feature type="non-terminal residue" evidence="1">
    <location>
        <position position="10"/>
    </location>
</feature>
<gene>
    <name evidence="1" type="ORF">AFUS01_LOCUS1683</name>
</gene>
<dbReference type="Proteomes" id="UP000708208">
    <property type="component" value="Unassembled WGS sequence"/>
</dbReference>
<comment type="caution">
    <text evidence="1">The sequence shown here is derived from an EMBL/GenBank/DDBJ whole genome shotgun (WGS) entry which is preliminary data.</text>
</comment>
<dbReference type="EMBL" id="CAJVCH010009339">
    <property type="protein sequence ID" value="CAG7666683.1"/>
    <property type="molecule type" value="Genomic_DNA"/>
</dbReference>
<evidence type="ECO:0000313" key="1">
    <source>
        <dbReference type="EMBL" id="CAG7666683.1"/>
    </source>
</evidence>
<organism evidence="1 2">
    <name type="scientific">Allacma fusca</name>
    <dbReference type="NCBI Taxonomy" id="39272"/>
    <lineage>
        <taxon>Eukaryota</taxon>
        <taxon>Metazoa</taxon>
        <taxon>Ecdysozoa</taxon>
        <taxon>Arthropoda</taxon>
        <taxon>Hexapoda</taxon>
        <taxon>Collembola</taxon>
        <taxon>Symphypleona</taxon>
        <taxon>Sminthuridae</taxon>
        <taxon>Allacma</taxon>
    </lineage>
</organism>
<protein>
    <submittedName>
        <fullName evidence="1">Uncharacterized protein</fullName>
    </submittedName>
</protein>
<accession>A0A8J2J4E7</accession>
<reference evidence="1" key="1">
    <citation type="submission" date="2021-06" db="EMBL/GenBank/DDBJ databases">
        <authorList>
            <person name="Hodson N. C."/>
            <person name="Mongue J. A."/>
            <person name="Jaron S. K."/>
        </authorList>
    </citation>
    <scope>NUCLEOTIDE SEQUENCE</scope>
</reference>
<proteinExistence type="predicted"/>
<evidence type="ECO:0000313" key="2">
    <source>
        <dbReference type="Proteomes" id="UP000708208"/>
    </source>
</evidence>
<name>A0A8J2J4E7_9HEXA</name>
<keyword evidence="2" id="KW-1185">Reference proteome</keyword>